<comment type="caution">
    <text evidence="1">The sequence shown here is derived from an EMBL/GenBank/DDBJ whole genome shotgun (WGS) entry which is preliminary data.</text>
</comment>
<accession>A0ABY3N022</accession>
<dbReference type="Proteomes" id="UP000815846">
    <property type="component" value="Unassembled WGS sequence"/>
</dbReference>
<keyword evidence="2" id="KW-1185">Reference proteome</keyword>
<evidence type="ECO:0000313" key="1">
    <source>
        <dbReference type="EMBL" id="TYK66803.1"/>
    </source>
</evidence>
<organism evidence="1 2">
    <name type="scientific">Colwellia echini</name>
    <dbReference type="NCBI Taxonomy" id="1982103"/>
    <lineage>
        <taxon>Bacteria</taxon>
        <taxon>Pseudomonadati</taxon>
        <taxon>Pseudomonadota</taxon>
        <taxon>Gammaproteobacteria</taxon>
        <taxon>Alteromonadales</taxon>
        <taxon>Colwelliaceae</taxon>
        <taxon>Colwellia</taxon>
    </lineage>
</organism>
<dbReference type="EMBL" id="PJAI02000002">
    <property type="protein sequence ID" value="TYK66803.1"/>
    <property type="molecule type" value="Genomic_DNA"/>
</dbReference>
<dbReference type="RefSeq" id="WP_148747686.1">
    <property type="nucleotide sequence ID" value="NZ_PJAI02000002.1"/>
</dbReference>
<protein>
    <submittedName>
        <fullName evidence="1">Uncharacterized protein</fullName>
    </submittedName>
</protein>
<proteinExistence type="predicted"/>
<reference evidence="1 2" key="1">
    <citation type="submission" date="2019-08" db="EMBL/GenBank/DDBJ databases">
        <title>Microbe sample from Colwellia echini.</title>
        <authorList>
            <person name="Christiansen L."/>
            <person name="Pathiraja D."/>
            <person name="Schultz-Johansen M."/>
            <person name="Choi I.-G."/>
            <person name="Stougaard P."/>
        </authorList>
    </citation>
    <scope>NUCLEOTIDE SEQUENCE [LARGE SCALE GENOMIC DNA]</scope>
    <source>
        <strain evidence="1 2">A3</strain>
    </source>
</reference>
<name>A0ABY3N022_9GAMM</name>
<sequence>MNEIVQKMGTSFHILEMSLEQEEYLTEMVHGALKKHSQDDINFLEVTQLLDQALTSVDQLKQLNTENNNCETADIFDDEDELF</sequence>
<evidence type="ECO:0000313" key="2">
    <source>
        <dbReference type="Proteomes" id="UP000815846"/>
    </source>
</evidence>
<gene>
    <name evidence="1" type="ORF">CWS31_003190</name>
</gene>